<dbReference type="AlphaFoldDB" id="W2TSJ2"/>
<sequence>MHLLPDLVTLIAYFEMISISAALITNLPGAPPVNFKQYSGYYTVGTTKNHQLHYWFVESQNNPASDPLLLWLTGGPGCSGLSALLTEWGPFMVNPDGATLMANPYSWNKNASILTLEAPAGVGYSFATDGNVRTGDDKTASENWEALVAFFNEFPQYKNNDFYVTGESYGGVYVPTLMQTILDRQNQSHINIKGFAIGNGCVSANEGTDALINFQYAHGMIDDSKWERIKSQCCNNDTDGCPFHSFNGFDTCSLFVQTTTTSAWESGINPYNMYDSCVNVNSAEAKVSTRFRLEYKYRTGKELDVSQLSTVPCMNETAVTVYLNRADVRKALGIPTTLGPWSICSDVISNTYDRQYGEMSSRVKNALDKGMIYSGDIDMACNFLMGQRFSRKLGYKEVQNKKHYIVDGQVGGYHTQYENLHFVTVRVNPDGATLRENPYSWNKKASVLTIEAPAGVGYSYSTDGNTKTNDDQTASENWEVLVAFFEEYSHLKENDFYVTGESYAVFKNNNESKENPAQINESQASRTSRFYSLITRKKKAGGLNPYNMYADCAQGEKREVSTRFRVEYEHFMGEKLNVTELLPVPCMNETAVTTYLNRPDVRKALGIPDDLKEWSLCSDVGYRKQHGEMAERVKNALDAGLKGMLFSGDVDMACNFLMGERFSRQLGFKETQQKKTYHVDGQVGGFYTQYENLHWVTVRGAGHMVPTDKPSVSLHILNAFMENKGF</sequence>
<dbReference type="OrthoDB" id="1022205at2759"/>
<dbReference type="InterPro" id="IPR029058">
    <property type="entry name" value="AB_hydrolase_fold"/>
</dbReference>
<gene>
    <name evidence="3" type="ORF">NECAME_06587</name>
</gene>
<dbReference type="PROSITE" id="PS00131">
    <property type="entry name" value="CARBOXYPEPT_SER_SER"/>
    <property type="match status" value="1"/>
</dbReference>
<protein>
    <recommendedName>
        <fullName evidence="2">Carboxypeptidase</fullName>
        <ecNumber evidence="2">3.4.16.-</ecNumber>
    </recommendedName>
</protein>
<dbReference type="PANTHER" id="PTHR11802:SF38">
    <property type="entry name" value="SERINE CARBOXYPEPTIDASE CTSA-1.2"/>
    <property type="match status" value="1"/>
</dbReference>
<feature type="chain" id="PRO_5005150001" description="Carboxypeptidase" evidence="2">
    <location>
        <begin position="23"/>
        <end position="726"/>
    </location>
</feature>
<dbReference type="InterPro" id="IPR033124">
    <property type="entry name" value="Ser_caboxypep_his_AS"/>
</dbReference>
<dbReference type="PRINTS" id="PR00724">
    <property type="entry name" value="CRBOXYPTASEC"/>
</dbReference>
<keyword evidence="2" id="KW-0732">Signal</keyword>
<evidence type="ECO:0000313" key="4">
    <source>
        <dbReference type="Proteomes" id="UP000053676"/>
    </source>
</evidence>
<dbReference type="FunFam" id="3.40.50.1820:FF:000055">
    <property type="entry name" value="Carboxypeptidase"/>
    <property type="match status" value="1"/>
</dbReference>
<keyword evidence="2 3" id="KW-0121">Carboxypeptidase</keyword>
<dbReference type="Proteomes" id="UP000053676">
    <property type="component" value="Unassembled WGS sequence"/>
</dbReference>
<name>W2TSJ2_NECAM</name>
<proteinExistence type="inferred from homology"/>
<dbReference type="Pfam" id="PF00450">
    <property type="entry name" value="Peptidase_S10"/>
    <property type="match status" value="2"/>
</dbReference>
<dbReference type="KEGG" id="nai:NECAME_06587"/>
<dbReference type="EC" id="3.4.16.-" evidence="2"/>
<organism evidence="3 4">
    <name type="scientific">Necator americanus</name>
    <name type="common">Human hookworm</name>
    <dbReference type="NCBI Taxonomy" id="51031"/>
    <lineage>
        <taxon>Eukaryota</taxon>
        <taxon>Metazoa</taxon>
        <taxon>Ecdysozoa</taxon>
        <taxon>Nematoda</taxon>
        <taxon>Chromadorea</taxon>
        <taxon>Rhabditida</taxon>
        <taxon>Rhabditina</taxon>
        <taxon>Rhabditomorpha</taxon>
        <taxon>Strongyloidea</taxon>
        <taxon>Ancylostomatidae</taxon>
        <taxon>Bunostominae</taxon>
        <taxon>Necator</taxon>
    </lineage>
</organism>
<keyword evidence="4" id="KW-1185">Reference proteome</keyword>
<dbReference type="EMBL" id="KI657822">
    <property type="protein sequence ID" value="ETN85040.1"/>
    <property type="molecule type" value="Genomic_DNA"/>
</dbReference>
<evidence type="ECO:0000256" key="1">
    <source>
        <dbReference type="ARBA" id="ARBA00009431"/>
    </source>
</evidence>
<comment type="similarity">
    <text evidence="1 2">Belongs to the peptidase S10 family.</text>
</comment>
<dbReference type="InterPro" id="IPR001563">
    <property type="entry name" value="Peptidase_S10"/>
</dbReference>
<dbReference type="Gene3D" id="3.40.50.1820">
    <property type="entry name" value="alpha/beta hydrolase"/>
    <property type="match status" value="3"/>
</dbReference>
<feature type="signal peptide" evidence="2">
    <location>
        <begin position="1"/>
        <end position="22"/>
    </location>
</feature>
<evidence type="ECO:0000313" key="3">
    <source>
        <dbReference type="EMBL" id="ETN85040.1"/>
    </source>
</evidence>
<keyword evidence="2" id="KW-0645">Protease</keyword>
<dbReference type="InterPro" id="IPR018202">
    <property type="entry name" value="Ser_caboxypep_ser_AS"/>
</dbReference>
<dbReference type="PROSITE" id="PS00560">
    <property type="entry name" value="CARBOXYPEPT_SER_HIS"/>
    <property type="match status" value="1"/>
</dbReference>
<reference evidence="4" key="1">
    <citation type="journal article" date="2014" name="Nat. Genet.">
        <title>Genome of the human hookworm Necator americanus.</title>
        <authorList>
            <person name="Tang Y.T."/>
            <person name="Gao X."/>
            <person name="Rosa B.A."/>
            <person name="Abubucker S."/>
            <person name="Hallsworth-Pepin K."/>
            <person name="Martin J."/>
            <person name="Tyagi R."/>
            <person name="Heizer E."/>
            <person name="Zhang X."/>
            <person name="Bhonagiri-Palsikar V."/>
            <person name="Minx P."/>
            <person name="Warren W.C."/>
            <person name="Wang Q."/>
            <person name="Zhan B."/>
            <person name="Hotez P.J."/>
            <person name="Sternberg P.W."/>
            <person name="Dougall A."/>
            <person name="Gaze S.T."/>
            <person name="Mulvenna J."/>
            <person name="Sotillo J."/>
            <person name="Ranganathan S."/>
            <person name="Rabelo E.M."/>
            <person name="Wilson R.K."/>
            <person name="Felgner P.L."/>
            <person name="Bethony J."/>
            <person name="Hawdon J.M."/>
            <person name="Gasser R.B."/>
            <person name="Loukas A."/>
            <person name="Mitreva M."/>
        </authorList>
    </citation>
    <scope>NUCLEOTIDE SEQUENCE [LARGE SCALE GENOMIC DNA]</scope>
</reference>
<dbReference type="GO" id="GO:0006508">
    <property type="term" value="P:proteolysis"/>
    <property type="evidence" value="ECO:0007669"/>
    <property type="project" value="UniProtKB-KW"/>
</dbReference>
<dbReference type="GO" id="GO:0004185">
    <property type="term" value="F:serine-type carboxypeptidase activity"/>
    <property type="evidence" value="ECO:0007669"/>
    <property type="project" value="UniProtKB-UniRule"/>
</dbReference>
<keyword evidence="2" id="KW-0378">Hydrolase</keyword>
<dbReference type="SUPFAM" id="SSF53474">
    <property type="entry name" value="alpha/beta-Hydrolases"/>
    <property type="match status" value="2"/>
</dbReference>
<accession>W2TSJ2</accession>
<dbReference type="PANTHER" id="PTHR11802">
    <property type="entry name" value="SERINE PROTEASE FAMILY S10 SERINE CARBOXYPEPTIDASE"/>
    <property type="match status" value="1"/>
</dbReference>
<evidence type="ECO:0000256" key="2">
    <source>
        <dbReference type="RuleBase" id="RU361156"/>
    </source>
</evidence>